<dbReference type="Proteomes" id="UP001162640">
    <property type="component" value="Unassembled WGS sequence"/>
</dbReference>
<accession>A0A9W7AQ33</accession>
<dbReference type="AlphaFoldDB" id="A0A9W7AQ33"/>
<keyword evidence="1" id="KW-0175">Coiled coil</keyword>
<feature type="coiled-coil region" evidence="1">
    <location>
        <begin position="121"/>
        <end position="148"/>
    </location>
</feature>
<evidence type="ECO:0000313" key="3">
    <source>
        <dbReference type="Proteomes" id="UP001162640"/>
    </source>
</evidence>
<dbReference type="CDD" id="cd05162">
    <property type="entry name" value="PWWP"/>
    <property type="match status" value="1"/>
</dbReference>
<reference evidence="3" key="1">
    <citation type="journal article" date="2023" name="Commun. Biol.">
        <title>Genome analysis of Parmales, the sister group of diatoms, reveals the evolutionary specialization of diatoms from phago-mixotrophs to photoautotrophs.</title>
        <authorList>
            <person name="Ban H."/>
            <person name="Sato S."/>
            <person name="Yoshikawa S."/>
            <person name="Yamada K."/>
            <person name="Nakamura Y."/>
            <person name="Ichinomiya M."/>
            <person name="Sato N."/>
            <person name="Blanc-Mathieu R."/>
            <person name="Endo H."/>
            <person name="Kuwata A."/>
            <person name="Ogata H."/>
        </authorList>
    </citation>
    <scope>NUCLEOTIDE SEQUENCE [LARGE SCALE GENOMIC DNA]</scope>
</reference>
<dbReference type="EMBL" id="BLQM01000207">
    <property type="protein sequence ID" value="GMH75371.1"/>
    <property type="molecule type" value="Genomic_DNA"/>
</dbReference>
<evidence type="ECO:0000313" key="2">
    <source>
        <dbReference type="EMBL" id="GMH75371.1"/>
    </source>
</evidence>
<name>A0A9W7AQ33_9STRA</name>
<sequence length="317" mass="35670">MLACVILTPSQLQALRAPLKTIEARVYALTGGAFIDQQFDIDSSIVFDAQGGDGSDSDGGDEEDDVDLEDIEDDFFMNDILTPQLKNLSSALHRTRRKEWMAELGNDTTVAGLATIFYGLMKEAVSKIEELEEAKIEFNRDIEKVRGRGGEERTTTTRSEATSWEYDNYALLAFKSFKTNSPHSLLGSSQLQTLNGLQSQPANVQKKKAAALKNAVREAKAVAKGNPMVYMPVTPSRTFFWAQIQDFPWWPVVAFIVEDEHWRGLLKKNGLAVVSFLAENEMHLVNIRDMRPLFDEEGIMDIPERCERLNEERSDNV</sequence>
<gene>
    <name evidence="2" type="ORF">TL16_g06741</name>
</gene>
<comment type="caution">
    <text evidence="2">The sequence shown here is derived from an EMBL/GenBank/DDBJ whole genome shotgun (WGS) entry which is preliminary data.</text>
</comment>
<dbReference type="SUPFAM" id="SSF63748">
    <property type="entry name" value="Tudor/PWWP/MBT"/>
    <property type="match status" value="1"/>
</dbReference>
<organism evidence="2 3">
    <name type="scientific">Triparma laevis f. inornata</name>
    <dbReference type="NCBI Taxonomy" id="1714386"/>
    <lineage>
        <taxon>Eukaryota</taxon>
        <taxon>Sar</taxon>
        <taxon>Stramenopiles</taxon>
        <taxon>Ochrophyta</taxon>
        <taxon>Bolidophyceae</taxon>
        <taxon>Parmales</taxon>
        <taxon>Triparmaceae</taxon>
        <taxon>Triparma</taxon>
    </lineage>
</organism>
<evidence type="ECO:0000256" key="1">
    <source>
        <dbReference type="SAM" id="Coils"/>
    </source>
</evidence>
<protein>
    <submittedName>
        <fullName evidence="2">Uncharacterized protein</fullName>
    </submittedName>
</protein>
<proteinExistence type="predicted"/>